<feature type="region of interest" description="Disordered" evidence="1">
    <location>
        <begin position="47"/>
        <end position="76"/>
    </location>
</feature>
<evidence type="ECO:0000313" key="2">
    <source>
        <dbReference type="EMBL" id="KAF2199616.1"/>
    </source>
</evidence>
<feature type="region of interest" description="Disordered" evidence="1">
    <location>
        <begin position="147"/>
        <end position="264"/>
    </location>
</feature>
<organism evidence="2 3">
    <name type="scientific">Delitschia confertaspora ATCC 74209</name>
    <dbReference type="NCBI Taxonomy" id="1513339"/>
    <lineage>
        <taxon>Eukaryota</taxon>
        <taxon>Fungi</taxon>
        <taxon>Dikarya</taxon>
        <taxon>Ascomycota</taxon>
        <taxon>Pezizomycotina</taxon>
        <taxon>Dothideomycetes</taxon>
        <taxon>Pleosporomycetidae</taxon>
        <taxon>Pleosporales</taxon>
        <taxon>Delitschiaceae</taxon>
        <taxon>Delitschia</taxon>
    </lineage>
</organism>
<evidence type="ECO:0000313" key="3">
    <source>
        <dbReference type="Proteomes" id="UP000799536"/>
    </source>
</evidence>
<evidence type="ECO:0000256" key="1">
    <source>
        <dbReference type="SAM" id="MobiDB-lite"/>
    </source>
</evidence>
<name>A0A9P4JK52_9PLEO</name>
<protein>
    <submittedName>
        <fullName evidence="2">Uncharacterized protein</fullName>
    </submittedName>
</protein>
<dbReference type="AlphaFoldDB" id="A0A9P4JK52"/>
<comment type="caution">
    <text evidence="2">The sequence shown here is derived from an EMBL/GenBank/DDBJ whole genome shotgun (WGS) entry which is preliminary data.</text>
</comment>
<reference evidence="2" key="1">
    <citation type="journal article" date="2020" name="Stud. Mycol.">
        <title>101 Dothideomycetes genomes: a test case for predicting lifestyles and emergence of pathogens.</title>
        <authorList>
            <person name="Haridas S."/>
            <person name="Albert R."/>
            <person name="Binder M."/>
            <person name="Bloem J."/>
            <person name="Labutti K."/>
            <person name="Salamov A."/>
            <person name="Andreopoulos B."/>
            <person name="Baker S."/>
            <person name="Barry K."/>
            <person name="Bills G."/>
            <person name="Bluhm B."/>
            <person name="Cannon C."/>
            <person name="Castanera R."/>
            <person name="Culley D."/>
            <person name="Daum C."/>
            <person name="Ezra D."/>
            <person name="Gonzalez J."/>
            <person name="Henrissat B."/>
            <person name="Kuo A."/>
            <person name="Liang C."/>
            <person name="Lipzen A."/>
            <person name="Lutzoni F."/>
            <person name="Magnuson J."/>
            <person name="Mondo S."/>
            <person name="Nolan M."/>
            <person name="Ohm R."/>
            <person name="Pangilinan J."/>
            <person name="Park H.-J."/>
            <person name="Ramirez L."/>
            <person name="Alfaro M."/>
            <person name="Sun H."/>
            <person name="Tritt A."/>
            <person name="Yoshinaga Y."/>
            <person name="Zwiers L.-H."/>
            <person name="Turgeon B."/>
            <person name="Goodwin S."/>
            <person name="Spatafora J."/>
            <person name="Crous P."/>
            <person name="Grigoriev I."/>
        </authorList>
    </citation>
    <scope>NUCLEOTIDE SEQUENCE</scope>
    <source>
        <strain evidence="2">ATCC 74209</strain>
    </source>
</reference>
<accession>A0A9P4JK52</accession>
<keyword evidence="3" id="KW-1185">Reference proteome</keyword>
<dbReference type="Proteomes" id="UP000799536">
    <property type="component" value="Unassembled WGS sequence"/>
</dbReference>
<sequence length="264" mass="29735">MKYCSTSMNALRSLFNWRSTGTSSPSPRSFEEHICIHRRRITKSNSCHGDKPYTCPHRRNSKPESPRHPCPVRACSPSPRQTIPPCVTNRSGRKKREKYLTDRLEKLASTIQDTTDAFLKQQATLLKEVEHTRTICVLSDEDDIETWTKRNGEANRDTVTQTEPQNATAPAGKPHTISQHHPNPSPFGGQHQLPHTIIPKTPSTHPGGAPNADGTSSYPPSRVRAQRTRSVETLPDAPFLPMDSFLRPKDRRDDEVNDDDDDDD</sequence>
<feature type="compositionally biased region" description="Polar residues" evidence="1">
    <location>
        <begin position="157"/>
        <end position="168"/>
    </location>
</feature>
<dbReference type="EMBL" id="ML994065">
    <property type="protein sequence ID" value="KAF2199616.1"/>
    <property type="molecule type" value="Genomic_DNA"/>
</dbReference>
<gene>
    <name evidence="2" type="ORF">GQ43DRAFT_110773</name>
</gene>
<feature type="compositionally biased region" description="Basic and acidic residues" evidence="1">
    <location>
        <begin position="147"/>
        <end position="156"/>
    </location>
</feature>
<feature type="compositionally biased region" description="Acidic residues" evidence="1">
    <location>
        <begin position="255"/>
        <end position="264"/>
    </location>
</feature>
<proteinExistence type="predicted"/>